<sequence length="59" mass="6382">MLETIQLSRAEVVNARIRALLASAPGGRLSDAQRAQYQSLLDEYLSAARAERGPLELAA</sequence>
<dbReference type="Proteomes" id="UP001596174">
    <property type="component" value="Unassembled WGS sequence"/>
</dbReference>
<evidence type="ECO:0000313" key="2">
    <source>
        <dbReference type="Proteomes" id="UP001596174"/>
    </source>
</evidence>
<proteinExistence type="predicted"/>
<gene>
    <name evidence="1" type="ORF">ACFP3V_17195</name>
</gene>
<protein>
    <submittedName>
        <fullName evidence="1">Uncharacterized protein</fullName>
    </submittedName>
</protein>
<evidence type="ECO:0000313" key="1">
    <source>
        <dbReference type="EMBL" id="MFC5908947.1"/>
    </source>
</evidence>
<comment type="caution">
    <text evidence="1">The sequence shown here is derived from an EMBL/GenBank/DDBJ whole genome shotgun (WGS) entry which is preliminary data.</text>
</comment>
<reference evidence="2" key="1">
    <citation type="journal article" date="2019" name="Int. J. Syst. Evol. Microbiol.">
        <title>The Global Catalogue of Microorganisms (GCM) 10K type strain sequencing project: providing services to taxonomists for standard genome sequencing and annotation.</title>
        <authorList>
            <consortium name="The Broad Institute Genomics Platform"/>
            <consortium name="The Broad Institute Genome Sequencing Center for Infectious Disease"/>
            <person name="Wu L."/>
            <person name="Ma J."/>
        </authorList>
    </citation>
    <scope>NUCLEOTIDE SEQUENCE [LARGE SCALE GENOMIC DNA]</scope>
    <source>
        <strain evidence="2">JCM 4816</strain>
    </source>
</reference>
<name>A0ABW1G5Z2_9ACTN</name>
<organism evidence="1 2">
    <name type="scientific">Streptacidiphilus monticola</name>
    <dbReference type="NCBI Taxonomy" id="2161674"/>
    <lineage>
        <taxon>Bacteria</taxon>
        <taxon>Bacillati</taxon>
        <taxon>Actinomycetota</taxon>
        <taxon>Actinomycetes</taxon>
        <taxon>Kitasatosporales</taxon>
        <taxon>Streptomycetaceae</taxon>
        <taxon>Streptacidiphilus</taxon>
    </lineage>
</organism>
<dbReference type="EMBL" id="JBHSQJ010000070">
    <property type="protein sequence ID" value="MFC5908947.1"/>
    <property type="molecule type" value="Genomic_DNA"/>
</dbReference>
<keyword evidence="2" id="KW-1185">Reference proteome</keyword>
<accession>A0ABW1G5Z2</accession>
<dbReference type="RefSeq" id="WP_380584297.1">
    <property type="nucleotide sequence ID" value="NZ_JBHSQJ010000070.1"/>
</dbReference>